<dbReference type="SUPFAM" id="SSF56300">
    <property type="entry name" value="Metallo-dependent phosphatases"/>
    <property type="match status" value="1"/>
</dbReference>
<keyword evidence="4" id="KW-0472">Membrane</keyword>
<dbReference type="GO" id="GO:0046872">
    <property type="term" value="F:metal ion binding"/>
    <property type="evidence" value="ECO:0007669"/>
    <property type="project" value="UniProtKB-KW"/>
</dbReference>
<dbReference type="PANTHER" id="PTHR34990">
    <property type="entry name" value="UDP-2,3-DIACYLGLUCOSAMINE HYDROLASE-RELATED"/>
    <property type="match status" value="1"/>
</dbReference>
<keyword evidence="1" id="KW-1003">Cell membrane</keyword>
<keyword evidence="9" id="KW-1185">Reference proteome</keyword>
<dbReference type="GO" id="GO:0008758">
    <property type="term" value="F:UDP-2,3-diacylglucosamine hydrolase activity"/>
    <property type="evidence" value="ECO:0007669"/>
    <property type="project" value="TreeGrafter"/>
</dbReference>
<evidence type="ECO:0000313" key="9">
    <source>
        <dbReference type="Proteomes" id="UP001320119"/>
    </source>
</evidence>
<feature type="compositionally biased region" description="Basic and acidic residues" evidence="6">
    <location>
        <begin position="305"/>
        <end position="315"/>
    </location>
</feature>
<dbReference type="EMBL" id="AP023086">
    <property type="protein sequence ID" value="BCD97490.1"/>
    <property type="molecule type" value="Genomic_DNA"/>
</dbReference>
<evidence type="ECO:0000256" key="6">
    <source>
        <dbReference type="SAM" id="MobiDB-lite"/>
    </source>
</evidence>
<evidence type="ECO:0000256" key="2">
    <source>
        <dbReference type="ARBA" id="ARBA00022519"/>
    </source>
</evidence>
<evidence type="ECO:0000256" key="1">
    <source>
        <dbReference type="ARBA" id="ARBA00022475"/>
    </source>
</evidence>
<feature type="domain" description="Calcineurin-like phosphoesterase" evidence="7">
    <location>
        <begin position="33"/>
        <end position="230"/>
    </location>
</feature>
<keyword evidence="3" id="KW-0479">Metal-binding</keyword>
<sequence length="315" mass="36365">MKHLIDAAHSPQPSSGETNGASQKRSAPEWRSIFISDIHLGTKDCKASALNQFLKYHSCEHLYLVGDVLDGWKMKKGIYWKPAFSRVIKRVFKLSKSGVNITYITGNHDEFLRKYANNRFENIQLVNKTTHVTANNQRLLVIHGDQYEGVTHCSGLLRYIGDNGYELLMFLNRQFNRLRASLGHGYWSFSGFLKKHIQRAQRYINDYEKAVAYGAKKQGYDGVICGHIHHANHRKIAGIEYYNTGDWVESCTALIEDHEGNIHLINWLDDPRYIAHKKAKKQRRKYNPKNDTHPIPVPVPEYDFAEEKLHTSQTQ</sequence>
<feature type="region of interest" description="Disordered" evidence="6">
    <location>
        <begin position="279"/>
        <end position="315"/>
    </location>
</feature>
<dbReference type="PANTHER" id="PTHR34990:SF2">
    <property type="entry name" value="BLL8164 PROTEIN"/>
    <property type="match status" value="1"/>
</dbReference>
<evidence type="ECO:0000259" key="7">
    <source>
        <dbReference type="Pfam" id="PF00149"/>
    </source>
</evidence>
<dbReference type="Proteomes" id="UP001320119">
    <property type="component" value="Chromosome"/>
</dbReference>
<name>A0AAN1WH76_9GAMM</name>
<organism evidence="8 9">
    <name type="scientific">Marinagarivorans cellulosilyticus</name>
    <dbReference type="NCBI Taxonomy" id="2721545"/>
    <lineage>
        <taxon>Bacteria</taxon>
        <taxon>Pseudomonadati</taxon>
        <taxon>Pseudomonadota</taxon>
        <taxon>Gammaproteobacteria</taxon>
        <taxon>Cellvibrionales</taxon>
        <taxon>Cellvibrionaceae</taxon>
        <taxon>Marinagarivorans</taxon>
    </lineage>
</organism>
<gene>
    <name evidence="8" type="ORF">MARGE09_P1691</name>
</gene>
<dbReference type="InterPro" id="IPR043461">
    <property type="entry name" value="LpxH-like"/>
</dbReference>
<dbReference type="AlphaFoldDB" id="A0AAN1WH76"/>
<evidence type="ECO:0000256" key="5">
    <source>
        <dbReference type="ARBA" id="ARBA00023211"/>
    </source>
</evidence>
<dbReference type="GO" id="GO:0009245">
    <property type="term" value="P:lipid A biosynthetic process"/>
    <property type="evidence" value="ECO:0007669"/>
    <property type="project" value="TreeGrafter"/>
</dbReference>
<keyword evidence="5" id="KW-0464">Manganese</keyword>
<feature type="region of interest" description="Disordered" evidence="6">
    <location>
        <begin position="1"/>
        <end position="27"/>
    </location>
</feature>
<reference evidence="8 9" key="1">
    <citation type="journal article" date="2022" name="IScience">
        <title>An ultrasensitive nanofiber-based assay for enzymatic hydrolysis and deep-sea microbial degradation of cellulose.</title>
        <authorList>
            <person name="Tsudome M."/>
            <person name="Tachioka M."/>
            <person name="Miyazaki M."/>
            <person name="Uchimura K."/>
            <person name="Tsuda M."/>
            <person name="Takaki Y."/>
            <person name="Deguchi S."/>
        </authorList>
    </citation>
    <scope>NUCLEOTIDE SEQUENCE [LARGE SCALE GENOMIC DNA]</scope>
    <source>
        <strain evidence="8 9">GE09</strain>
    </source>
</reference>
<evidence type="ECO:0000313" key="8">
    <source>
        <dbReference type="EMBL" id="BCD97490.1"/>
    </source>
</evidence>
<protein>
    <recommendedName>
        <fullName evidence="7">Calcineurin-like phosphoesterase domain-containing protein</fullName>
    </recommendedName>
</protein>
<dbReference type="KEGG" id="marq:MARGE09_P1691"/>
<dbReference type="Pfam" id="PF00149">
    <property type="entry name" value="Metallophos"/>
    <property type="match status" value="1"/>
</dbReference>
<proteinExistence type="predicted"/>
<evidence type="ECO:0000256" key="3">
    <source>
        <dbReference type="ARBA" id="ARBA00022723"/>
    </source>
</evidence>
<dbReference type="Gene3D" id="3.60.21.10">
    <property type="match status" value="1"/>
</dbReference>
<feature type="compositionally biased region" description="Polar residues" evidence="6">
    <location>
        <begin position="11"/>
        <end position="25"/>
    </location>
</feature>
<evidence type="ECO:0000256" key="4">
    <source>
        <dbReference type="ARBA" id="ARBA00023136"/>
    </source>
</evidence>
<dbReference type="GO" id="GO:0016020">
    <property type="term" value="C:membrane"/>
    <property type="evidence" value="ECO:0007669"/>
    <property type="project" value="GOC"/>
</dbReference>
<keyword evidence="2" id="KW-0997">Cell inner membrane</keyword>
<accession>A0AAN1WH76</accession>
<dbReference type="CDD" id="cd07398">
    <property type="entry name" value="MPP_YbbF-LpxH"/>
    <property type="match status" value="1"/>
</dbReference>
<dbReference type="InterPro" id="IPR029052">
    <property type="entry name" value="Metallo-depent_PP-like"/>
</dbReference>
<dbReference type="InterPro" id="IPR004843">
    <property type="entry name" value="Calcineurin-like_PHP"/>
</dbReference>